<evidence type="ECO:0000313" key="3">
    <source>
        <dbReference type="Proteomes" id="UP000515908"/>
    </source>
</evidence>
<evidence type="ECO:0000256" key="1">
    <source>
        <dbReference type="SAM" id="MobiDB-lite"/>
    </source>
</evidence>
<protein>
    <recommendedName>
        <fullName evidence="4">Kinetoplastid kinetochore protein 1</fullName>
    </recommendedName>
</protein>
<reference evidence="2 3" key="1">
    <citation type="submission" date="2020-08" db="EMBL/GenBank/DDBJ databases">
        <authorList>
            <person name="Newling K."/>
            <person name="Davey J."/>
            <person name="Forrester S."/>
        </authorList>
    </citation>
    <scope>NUCLEOTIDE SEQUENCE [LARGE SCALE GENOMIC DNA]</scope>
    <source>
        <strain evidence="3">Crithidia deanei Carvalho (ATCC PRA-265)</strain>
    </source>
</reference>
<evidence type="ECO:0000313" key="2">
    <source>
        <dbReference type="EMBL" id="CAD2214316.1"/>
    </source>
</evidence>
<feature type="compositionally biased region" description="Low complexity" evidence="1">
    <location>
        <begin position="1261"/>
        <end position="1273"/>
    </location>
</feature>
<feature type="region of interest" description="Disordered" evidence="1">
    <location>
        <begin position="1261"/>
        <end position="1286"/>
    </location>
</feature>
<proteinExistence type="predicted"/>
<evidence type="ECO:0008006" key="4">
    <source>
        <dbReference type="Google" id="ProtNLM"/>
    </source>
</evidence>
<feature type="compositionally biased region" description="Basic and acidic residues" evidence="1">
    <location>
        <begin position="1276"/>
        <end position="1286"/>
    </location>
</feature>
<feature type="region of interest" description="Disordered" evidence="1">
    <location>
        <begin position="1364"/>
        <end position="1399"/>
    </location>
</feature>
<organism evidence="2 3">
    <name type="scientific">Angomonas deanei</name>
    <dbReference type="NCBI Taxonomy" id="59799"/>
    <lineage>
        <taxon>Eukaryota</taxon>
        <taxon>Discoba</taxon>
        <taxon>Euglenozoa</taxon>
        <taxon>Kinetoplastea</taxon>
        <taxon>Metakinetoplastina</taxon>
        <taxon>Trypanosomatida</taxon>
        <taxon>Trypanosomatidae</taxon>
        <taxon>Strigomonadinae</taxon>
        <taxon>Angomonas</taxon>
    </lineage>
</organism>
<sequence length="1428" mass="158669">MTTNNAEDQKLFTSCVTQVQRNLKGHIQSPSTLHTLASYYTRVRPYIEGKPFCVALSYATFLFHMQMARIGVADVDLYVELISTVLSQIGEDAQLTHPFVQQVLRDHVFGLPSPTCRGGAHCVVLVPPQQYRGFAEMTSALIRLDIVPLDIVYQYQDKLEFYCNATSPLVANRALALLVKTVTRVQVEEQVTALQFVLRKKSSTINLDFLLACFERLKRAVPDPANGPTYGRALSIHCSEIFLHFRSPVRREYVERFLYPSLCSEDMKPFLEIQVTRDHLMRELLAVCTPSQSPSSPFYMCLCALLQSSFDNEIDGALEVVNCINCLMPHAAYFLSALAVDARMSVSMFAKVIIALVRGAGFAMTGRDFNDEVANSISDSSTNVYNVLYTIREVTRNCSITSSRRATEMLKALRVAVPLRTIEALGKLALDAFDGQCDIIVDPQLLCAELAMVLHQEHIDDAVQSAVDYFRDVSTVCTHCGLQLNSSLLCTVNGTVHISGHSAVNRVLSTLSECAGNKVLEEKLIGYLRNPHTQMESSVHFLVYHILSNAGQHRNALFVTLEPYIRSTLLALITADRSGGSRGLAGSEQKANALMLHVKLVILLAGTVDPSYVESILKVFSELRLRSNHDALALWCMGNILLRNCKGNVDLLPTDPQENNYCVDYPGCAPTSATCADNAQLILKLLHRSHSFSPEMNKLVGCCVCKLIQDFNMQAPNISSSLLGPFGFVTCNLDALARFALPVGSGSTFWNFFLSQMKTSAPARTAFMATLAKSIARRFRIDAPADAVTPFGVDPTGHIFAVLMYEAMKRNPALARVVLYMVCNWTKQADHTPGKFVCLTYMCVQLVTVVVERGVGLAGVELEAETVQDRQMYDQCAKKAGKILQSQQRRLKKLIPLVKRDHNDKFFHLLRRVDRAMSRTLQVVDGEVAPGDYDYDEEARQENADYSGHADMDGTGSFAIDELQQTADDSVFDTAGGYDDVADNDGDDENREWNTNYYNSSENVSSIRPRTGTMAPTQIRTEAEAVSDILAELRRNSLAETSVNSGYPRGILKTDREANQNNNNNTSLSTVPETHEYSMEGSVQPKVRSIATSPIDPFREEERKEARSHAIGRTNVEPSESVWHEPDLFALSNEENEDSPIEQHDLPRLQATENANVVQPSGMLIEYFRTHQEVDSLRHELLQLDPQSLSTQQLQTYESTNIQRREPNTMMQTVTIDARANNYARPHSDLTAPTKTVMVPVRMVGVVDRSAPESEGIIDGESSVRSVSEVPSVKRARMEPDNRGAPDGRRGMQFFMNANANANQNADSALKDMPRGGERHTPLPTEQMPPTTPYGQVVIPACLVEQRNDTAVREVRQVMANHNPNDARLSTSGKRRIHGSGTTREEQNNSTGENGTVARESSGAWWTEMSAMPMPDYAMDPQYSMELF</sequence>
<feature type="compositionally biased region" description="Acidic residues" evidence="1">
    <location>
        <begin position="980"/>
        <end position="990"/>
    </location>
</feature>
<dbReference type="EMBL" id="LR877147">
    <property type="protein sequence ID" value="CAD2214316.1"/>
    <property type="molecule type" value="Genomic_DNA"/>
</dbReference>
<dbReference type="VEuPathDB" id="TriTrypDB:ADEAN_000176100"/>
<gene>
    <name evidence="2" type="ORF">ADEAN_000176100</name>
</gene>
<feature type="region of interest" description="Disordered" evidence="1">
    <location>
        <begin position="971"/>
        <end position="993"/>
    </location>
</feature>
<accession>A0A7G2C3M7</accession>
<keyword evidence="3" id="KW-1185">Reference proteome</keyword>
<dbReference type="Proteomes" id="UP000515908">
    <property type="component" value="Chromosome 03"/>
</dbReference>
<name>A0A7G2C3M7_9TRYP</name>